<proteinExistence type="predicted"/>
<dbReference type="EMBL" id="JBBNAG010000003">
    <property type="protein sequence ID" value="KAK9148827.1"/>
    <property type="molecule type" value="Genomic_DNA"/>
</dbReference>
<evidence type="ECO:0000313" key="3">
    <source>
        <dbReference type="Proteomes" id="UP001419268"/>
    </source>
</evidence>
<feature type="compositionally biased region" description="Basic and acidic residues" evidence="1">
    <location>
        <begin position="66"/>
        <end position="88"/>
    </location>
</feature>
<dbReference type="AlphaFoldDB" id="A0AAP0KAC7"/>
<keyword evidence="3" id="KW-1185">Reference proteome</keyword>
<sequence>MCWSNNRINGVSSSGGPGGGTAVAKTNSNGTEDAGEEGRCLSSGDNGSGAVNDVEQRCGGALPDRSIPDETQQKWTRRRDFEETRRRDGLLAKKTKGVDFGVETSIEGHCEFLNHIDFNYNAN</sequence>
<evidence type="ECO:0000256" key="1">
    <source>
        <dbReference type="SAM" id="MobiDB-lite"/>
    </source>
</evidence>
<organism evidence="2 3">
    <name type="scientific">Stephania cephalantha</name>
    <dbReference type="NCBI Taxonomy" id="152367"/>
    <lineage>
        <taxon>Eukaryota</taxon>
        <taxon>Viridiplantae</taxon>
        <taxon>Streptophyta</taxon>
        <taxon>Embryophyta</taxon>
        <taxon>Tracheophyta</taxon>
        <taxon>Spermatophyta</taxon>
        <taxon>Magnoliopsida</taxon>
        <taxon>Ranunculales</taxon>
        <taxon>Menispermaceae</taxon>
        <taxon>Menispermoideae</taxon>
        <taxon>Cissampelideae</taxon>
        <taxon>Stephania</taxon>
    </lineage>
</organism>
<evidence type="ECO:0000313" key="2">
    <source>
        <dbReference type="EMBL" id="KAK9148827.1"/>
    </source>
</evidence>
<feature type="region of interest" description="Disordered" evidence="1">
    <location>
        <begin position="1"/>
        <end position="88"/>
    </location>
</feature>
<reference evidence="2 3" key="1">
    <citation type="submission" date="2024-01" db="EMBL/GenBank/DDBJ databases">
        <title>Genome assemblies of Stephania.</title>
        <authorList>
            <person name="Yang L."/>
        </authorList>
    </citation>
    <scope>NUCLEOTIDE SEQUENCE [LARGE SCALE GENOMIC DNA]</scope>
    <source>
        <strain evidence="2">JXDWG</strain>
        <tissue evidence="2">Leaf</tissue>
    </source>
</reference>
<protein>
    <submittedName>
        <fullName evidence="2">Uncharacterized protein</fullName>
    </submittedName>
</protein>
<name>A0AAP0KAC7_9MAGN</name>
<gene>
    <name evidence="2" type="ORF">Scep_007584</name>
</gene>
<accession>A0AAP0KAC7</accession>
<comment type="caution">
    <text evidence="2">The sequence shown here is derived from an EMBL/GenBank/DDBJ whole genome shotgun (WGS) entry which is preliminary data.</text>
</comment>
<dbReference type="Proteomes" id="UP001419268">
    <property type="component" value="Unassembled WGS sequence"/>
</dbReference>